<comment type="caution">
    <text evidence="1">The sequence shown here is derived from an EMBL/GenBank/DDBJ whole genome shotgun (WGS) entry which is preliminary data.</text>
</comment>
<gene>
    <name evidence="1" type="ORF">CgunFtcFv8_014086</name>
</gene>
<dbReference type="Proteomes" id="UP001331515">
    <property type="component" value="Unassembled WGS sequence"/>
</dbReference>
<dbReference type="AlphaFoldDB" id="A0AAN8HYY5"/>
<reference evidence="1 2" key="1">
    <citation type="journal article" date="2023" name="Mol. Biol. Evol.">
        <title>Genomics of Secondarily Temperate Adaptation in the Only Non-Antarctic Icefish.</title>
        <authorList>
            <person name="Rivera-Colon A.G."/>
            <person name="Rayamajhi N."/>
            <person name="Minhas B.F."/>
            <person name="Madrigal G."/>
            <person name="Bilyk K.T."/>
            <person name="Yoon V."/>
            <person name="Hune M."/>
            <person name="Gregory S."/>
            <person name="Cheng C.H.C."/>
            <person name="Catchen J.M."/>
        </authorList>
    </citation>
    <scope>NUCLEOTIDE SEQUENCE [LARGE SCALE GENOMIC DNA]</scope>
    <source>
        <tissue evidence="1">White muscle</tissue>
    </source>
</reference>
<dbReference type="EMBL" id="JAURVH010001514">
    <property type="protein sequence ID" value="KAK5933621.1"/>
    <property type="molecule type" value="Genomic_DNA"/>
</dbReference>
<organism evidence="1 2">
    <name type="scientific">Champsocephalus gunnari</name>
    <name type="common">Mackerel icefish</name>
    <dbReference type="NCBI Taxonomy" id="52237"/>
    <lineage>
        <taxon>Eukaryota</taxon>
        <taxon>Metazoa</taxon>
        <taxon>Chordata</taxon>
        <taxon>Craniata</taxon>
        <taxon>Vertebrata</taxon>
        <taxon>Euteleostomi</taxon>
        <taxon>Actinopterygii</taxon>
        <taxon>Neopterygii</taxon>
        <taxon>Teleostei</taxon>
        <taxon>Neoteleostei</taxon>
        <taxon>Acanthomorphata</taxon>
        <taxon>Eupercaria</taxon>
        <taxon>Perciformes</taxon>
        <taxon>Notothenioidei</taxon>
        <taxon>Channichthyidae</taxon>
        <taxon>Champsocephalus</taxon>
    </lineage>
</organism>
<evidence type="ECO:0000313" key="1">
    <source>
        <dbReference type="EMBL" id="KAK5933621.1"/>
    </source>
</evidence>
<keyword evidence="2" id="KW-1185">Reference proteome</keyword>
<sequence>MGPTHVSHFNEILGGQQHMKKPEWEDGQNATYREALARLETAITTKFPAKVDMSRIYACKQNPEETVNDYYHRLEQVFIENSGIIKQEDGQPAEVGVWETHLSNAFLNGLSPAISASVRNSCIGVLDGARLDEIREKRLSEEKASEEKKRQDRKDKAQLTMVQAVTTAWIQGEG</sequence>
<name>A0AAN8HYY5_CHAGU</name>
<protein>
    <submittedName>
        <fullName evidence="1">Uncharacterized protein</fullName>
    </submittedName>
</protein>
<evidence type="ECO:0000313" key="2">
    <source>
        <dbReference type="Proteomes" id="UP001331515"/>
    </source>
</evidence>
<accession>A0AAN8HYY5</accession>
<proteinExistence type="predicted"/>